<feature type="region of interest" description="Disordered" evidence="1">
    <location>
        <begin position="151"/>
        <end position="209"/>
    </location>
</feature>
<dbReference type="EMBL" id="CAJNNV010027598">
    <property type="protein sequence ID" value="CAE8620858.1"/>
    <property type="molecule type" value="Genomic_DNA"/>
</dbReference>
<name>A0A813GDA8_POLGL</name>
<sequence length="701" mass="76206">MPESVGAVKIGSSRPSSARALKSALFTSRGPSTQLAAQRASLVGPFDLSWLLEKVADFGAEEPAWKDQGWRADAPPPPLQLLVPETVLFDSEGRGIPSVLIFTDRGGFLRAVRQPLRKEPQGVYEALLQLIQKRQKTDSDLAMELELEMQATNPFPDQANSASCQRSSFEKRARSNDMESRPEGSRTMKGHQTDRPKSTGEMHKAAKAGPSVWRLRVDGGTDQWLSDQDVAARFGATKDGRVGRWPPGARMLQACFWISSAHQQTGSGADSFYHYDALQSDVPGAEHDGLSRIVTNHFERFSFLDGVRDRNQMSSLPNLLSLHLAHYCNLELVSGDFAFARARTGKLWLADAQDLLFLPILSRTEGRGQGPTSNEALPQKLFRYLSEEALQNMSVPEQTGLKCQHMLEKMCEHYQDLKGVYGVDGMLRRETEAIRINIPVFEGTDIRDLAKTFGITSLSERHGDLEAARHYHPVTPDRQPFRHRQSTPRGNSSTLPTGSSHFPAPDKSTTKEGSSAWRRRRAMPRTNAASPSPWIQERSLGGTQDMLSGPDCTDDSSPRGNACPGTAGSLRSSPMTRSSPRKITFASPKVEIVSTANAYQLLNGSGPGVRPDGPTLDTLGLPGVSREAGVGLRLRCKPAAPAFRRAVVVPPGAAAAAMARVKARMAPECPRKAFRAAISSQLPGAHISAAPAAPGQPASDA</sequence>
<proteinExistence type="predicted"/>
<evidence type="ECO:0000313" key="2">
    <source>
        <dbReference type="EMBL" id="CAE8620858.1"/>
    </source>
</evidence>
<feature type="compositionally biased region" description="Polar residues" evidence="1">
    <location>
        <begin position="569"/>
        <end position="578"/>
    </location>
</feature>
<gene>
    <name evidence="2" type="ORF">PGLA1383_LOCUS38388</name>
</gene>
<protein>
    <submittedName>
        <fullName evidence="2">Uncharacterized protein</fullName>
    </submittedName>
</protein>
<keyword evidence="3" id="KW-1185">Reference proteome</keyword>
<dbReference type="AlphaFoldDB" id="A0A813GDA8"/>
<feature type="compositionally biased region" description="Polar residues" evidence="1">
    <location>
        <begin position="151"/>
        <end position="167"/>
    </location>
</feature>
<evidence type="ECO:0000256" key="1">
    <source>
        <dbReference type="SAM" id="MobiDB-lite"/>
    </source>
</evidence>
<evidence type="ECO:0000313" key="3">
    <source>
        <dbReference type="Proteomes" id="UP000654075"/>
    </source>
</evidence>
<feature type="compositionally biased region" description="Basic and acidic residues" evidence="1">
    <location>
        <begin position="168"/>
        <end position="204"/>
    </location>
</feature>
<comment type="caution">
    <text evidence="2">The sequence shown here is derived from an EMBL/GenBank/DDBJ whole genome shotgun (WGS) entry which is preliminary data.</text>
</comment>
<feature type="compositionally biased region" description="Polar residues" evidence="1">
    <location>
        <begin position="487"/>
        <end position="500"/>
    </location>
</feature>
<organism evidence="2 3">
    <name type="scientific">Polarella glacialis</name>
    <name type="common">Dinoflagellate</name>
    <dbReference type="NCBI Taxonomy" id="89957"/>
    <lineage>
        <taxon>Eukaryota</taxon>
        <taxon>Sar</taxon>
        <taxon>Alveolata</taxon>
        <taxon>Dinophyceae</taxon>
        <taxon>Suessiales</taxon>
        <taxon>Suessiaceae</taxon>
        <taxon>Polarella</taxon>
    </lineage>
</organism>
<feature type="region of interest" description="Disordered" evidence="1">
    <location>
        <begin position="471"/>
        <end position="583"/>
    </location>
</feature>
<dbReference type="Proteomes" id="UP000654075">
    <property type="component" value="Unassembled WGS sequence"/>
</dbReference>
<accession>A0A813GDA8</accession>
<dbReference type="OrthoDB" id="6431331at2759"/>
<reference evidence="2" key="1">
    <citation type="submission" date="2021-02" db="EMBL/GenBank/DDBJ databases">
        <authorList>
            <person name="Dougan E. K."/>
            <person name="Rhodes N."/>
            <person name="Thang M."/>
            <person name="Chan C."/>
        </authorList>
    </citation>
    <scope>NUCLEOTIDE SEQUENCE</scope>
</reference>